<accession>A0AAD9BTC4</accession>
<keyword evidence="1" id="KW-0418">Kinase</keyword>
<dbReference type="Proteomes" id="UP001228049">
    <property type="component" value="Unassembled WGS sequence"/>
</dbReference>
<evidence type="ECO:0000313" key="1">
    <source>
        <dbReference type="EMBL" id="KAK1890052.1"/>
    </source>
</evidence>
<dbReference type="AlphaFoldDB" id="A0AAD9BTC4"/>
<name>A0AAD9BTC4_DISEL</name>
<gene>
    <name evidence="1" type="ORF">KUDE01_014725</name>
</gene>
<reference evidence="1" key="1">
    <citation type="submission" date="2023-04" db="EMBL/GenBank/DDBJ databases">
        <title>Chromosome-level genome of Chaenocephalus aceratus.</title>
        <authorList>
            <person name="Park H."/>
        </authorList>
    </citation>
    <scope>NUCLEOTIDE SEQUENCE</scope>
    <source>
        <strain evidence="1">DE</strain>
        <tissue evidence="1">Muscle</tissue>
    </source>
</reference>
<organism evidence="1 2">
    <name type="scientific">Dissostichus eleginoides</name>
    <name type="common">Patagonian toothfish</name>
    <name type="synonym">Dissostichus amissus</name>
    <dbReference type="NCBI Taxonomy" id="100907"/>
    <lineage>
        <taxon>Eukaryota</taxon>
        <taxon>Metazoa</taxon>
        <taxon>Chordata</taxon>
        <taxon>Craniata</taxon>
        <taxon>Vertebrata</taxon>
        <taxon>Euteleostomi</taxon>
        <taxon>Actinopterygii</taxon>
        <taxon>Neopterygii</taxon>
        <taxon>Teleostei</taxon>
        <taxon>Neoteleostei</taxon>
        <taxon>Acanthomorphata</taxon>
        <taxon>Eupercaria</taxon>
        <taxon>Perciformes</taxon>
        <taxon>Notothenioidei</taxon>
        <taxon>Nototheniidae</taxon>
        <taxon>Dissostichus</taxon>
    </lineage>
</organism>
<keyword evidence="1" id="KW-0808">Transferase</keyword>
<protein>
    <submittedName>
        <fullName evidence="1">Tyrosine-protein kinase CapB</fullName>
    </submittedName>
</protein>
<evidence type="ECO:0000313" key="2">
    <source>
        <dbReference type="Proteomes" id="UP001228049"/>
    </source>
</evidence>
<proteinExistence type="predicted"/>
<keyword evidence="2" id="KW-1185">Reference proteome</keyword>
<dbReference type="EMBL" id="JASDAP010000016">
    <property type="protein sequence ID" value="KAK1890052.1"/>
    <property type="molecule type" value="Genomic_DNA"/>
</dbReference>
<sequence>MRCTQVMKHAQKVKSTSAPLHRNDREQCNRGPVFGIRKALLFSDFERRKKGLLWNFLRNLSGQLRYRGFAFYRLGI</sequence>
<comment type="caution">
    <text evidence="1">The sequence shown here is derived from an EMBL/GenBank/DDBJ whole genome shotgun (WGS) entry which is preliminary data.</text>
</comment>
<dbReference type="GO" id="GO:0016301">
    <property type="term" value="F:kinase activity"/>
    <property type="evidence" value="ECO:0007669"/>
    <property type="project" value="UniProtKB-KW"/>
</dbReference>